<evidence type="ECO:0000313" key="2">
    <source>
        <dbReference type="Proteomes" id="UP000784294"/>
    </source>
</evidence>
<name>A0A3S5AB71_9PLAT</name>
<dbReference type="Proteomes" id="UP000784294">
    <property type="component" value="Unassembled WGS sequence"/>
</dbReference>
<accession>A0A3S5AB71</accession>
<evidence type="ECO:0000313" key="1">
    <source>
        <dbReference type="EMBL" id="VEL19543.1"/>
    </source>
</evidence>
<protein>
    <submittedName>
        <fullName evidence="1">Uncharacterized protein</fullName>
    </submittedName>
</protein>
<reference evidence="1" key="1">
    <citation type="submission" date="2018-11" db="EMBL/GenBank/DDBJ databases">
        <authorList>
            <consortium name="Pathogen Informatics"/>
        </authorList>
    </citation>
    <scope>NUCLEOTIDE SEQUENCE</scope>
</reference>
<dbReference type="OrthoDB" id="6071166at2759"/>
<proteinExistence type="predicted"/>
<dbReference type="EMBL" id="CAAALY010042013">
    <property type="protein sequence ID" value="VEL19543.1"/>
    <property type="molecule type" value="Genomic_DNA"/>
</dbReference>
<gene>
    <name evidence="1" type="ORF">PXEA_LOCUS12983</name>
</gene>
<comment type="caution">
    <text evidence="1">The sequence shown here is derived from an EMBL/GenBank/DDBJ whole genome shotgun (WGS) entry which is preliminary data.</text>
</comment>
<dbReference type="AlphaFoldDB" id="A0A3S5AB71"/>
<keyword evidence="2" id="KW-1185">Reference proteome</keyword>
<organism evidence="1 2">
    <name type="scientific">Protopolystoma xenopodis</name>
    <dbReference type="NCBI Taxonomy" id="117903"/>
    <lineage>
        <taxon>Eukaryota</taxon>
        <taxon>Metazoa</taxon>
        <taxon>Spiralia</taxon>
        <taxon>Lophotrochozoa</taxon>
        <taxon>Platyhelminthes</taxon>
        <taxon>Monogenea</taxon>
        <taxon>Polyopisthocotylea</taxon>
        <taxon>Polystomatidea</taxon>
        <taxon>Polystomatidae</taxon>
        <taxon>Protopolystoma</taxon>
    </lineage>
</organism>
<sequence length="274" mass="28914">MATCIPSFCIHQCFCQFFYNRVLLFPRLTYSSFQYSICVKISSTQTLRLLAYSIIFLYLIGLQSSVRAFDGLVQLDLTRQHAALLLNGQPLVRLSTAAGSTTPAETSTPPVCDPGFISGIVSGQVDSILCNDVIQATSDTIVGNVACGAAGHPDGASMIIRSRSSSPSVCCSSLSHAVSSTSLCTSASAIGAITKPTAALSSSTIQSFGWDRCQQNHHLRATPNPIQSQEKHQILMHPAGIATPWASLTAGLDFNGGVYTCVGPAGGMESDNES</sequence>